<dbReference type="VEuPathDB" id="TriTrypDB:ECC02_001811"/>
<dbReference type="VEuPathDB" id="TriTrypDB:TcCLB.506691.60"/>
<sequence>MNERTLGGAMSTIQFGGTMTTTLSQTKNMDFSNDSPRRRRNRHNVILFPNHRDRLACDPLNFFCVYATYEYRWSDTTLEAERNIFALVDSMVAAVRKAFDDALERWKKMPAFVQHAHTLRSAISFSSALSTNTLLHLYSHADNVARHTTLRKTLGSMLPSLPAANPRQEMNICSASSAGRSIFSKGALPRASHRERREEEEEAVMKNLAKQWIPPHNGPKCRLVLDIVASRKTLGDDPIISDPYRLGQKVFSFTRRNYLREVINTFVGISDSGVTLVGRDILYPFRSTGGGSLKPSVRMNSLTGNRRNLSGSAISGLPIDSGDILGVAASGGGVAAKVSGVEQILANTIPVPRMVPVPPTNTEKVDNIRLLVCFPPNDISSSVA</sequence>
<dbReference type="VEuPathDB" id="TriTrypDB:BCY84_15316"/>
<comment type="caution">
    <text evidence="2">The sequence shown here is derived from an EMBL/GenBank/DDBJ whole genome shotgun (WGS) entry which is preliminary data.</text>
</comment>
<dbReference type="VEuPathDB" id="TriTrypDB:C4B63_23g270"/>
<evidence type="ECO:0000313" key="3">
    <source>
        <dbReference type="Proteomes" id="UP000246078"/>
    </source>
</evidence>
<dbReference type="AlphaFoldDB" id="A0A2V2XD31"/>
<dbReference type="VEuPathDB" id="TriTrypDB:TcBrA4_0130770"/>
<evidence type="ECO:0000313" key="1">
    <source>
        <dbReference type="EMBL" id="KAF5225264.1"/>
    </source>
</evidence>
<dbReference type="Proteomes" id="UP000583944">
    <property type="component" value="Unassembled WGS sequence"/>
</dbReference>
<dbReference type="VEuPathDB" id="TriTrypDB:TcYC6_0111590"/>
<reference evidence="2 3" key="1">
    <citation type="journal article" date="2018" name="Microb. Genom.">
        <title>Expanding an expanded genome: long-read sequencing of Trypanosoma cruzi.</title>
        <authorList>
            <person name="Berna L."/>
            <person name="Rodriguez M."/>
            <person name="Chiribao M.L."/>
            <person name="Parodi-Talice A."/>
            <person name="Pita S."/>
            <person name="Rijo G."/>
            <person name="Alvarez-Valin F."/>
            <person name="Robello C."/>
        </authorList>
    </citation>
    <scope>NUCLEOTIDE SEQUENCE [LARGE SCALE GENOMIC DNA]</scope>
    <source>
        <strain evidence="2 3">TCC</strain>
    </source>
</reference>
<dbReference type="VEuPathDB" id="TriTrypDB:TcG_00887"/>
<dbReference type="EMBL" id="JABDHM010000008">
    <property type="protein sequence ID" value="KAF5225264.1"/>
    <property type="molecule type" value="Genomic_DNA"/>
</dbReference>
<dbReference type="VEuPathDB" id="TriTrypDB:TcCLB.508153.1000"/>
<dbReference type="VEuPathDB" id="TriTrypDB:Tc_MARK_3268"/>
<dbReference type="Proteomes" id="UP000246078">
    <property type="component" value="Unassembled WGS sequence"/>
</dbReference>
<gene>
    <name evidence="2" type="ORF">C3747_13g461</name>
    <name evidence="1" type="ORF">ECC02_001811</name>
</gene>
<accession>A0A2V2XD31</accession>
<protein>
    <submittedName>
        <fullName evidence="2">Uncharacterized protein</fullName>
    </submittedName>
</protein>
<organism evidence="2 3">
    <name type="scientific">Trypanosoma cruzi</name>
    <dbReference type="NCBI Taxonomy" id="5693"/>
    <lineage>
        <taxon>Eukaryota</taxon>
        <taxon>Discoba</taxon>
        <taxon>Euglenozoa</taxon>
        <taxon>Kinetoplastea</taxon>
        <taxon>Metakinetoplastina</taxon>
        <taxon>Trypanosomatida</taxon>
        <taxon>Trypanosomatidae</taxon>
        <taxon>Trypanosoma</taxon>
        <taxon>Schizotrypanum</taxon>
    </lineage>
</organism>
<evidence type="ECO:0000313" key="2">
    <source>
        <dbReference type="EMBL" id="PWV18395.1"/>
    </source>
</evidence>
<dbReference type="VEuPathDB" id="TriTrypDB:C3747_13g461"/>
<dbReference type="OMA" id="YDISCAF"/>
<dbReference type="EMBL" id="PRFC01000013">
    <property type="protein sequence ID" value="PWV18395.1"/>
    <property type="molecule type" value="Genomic_DNA"/>
</dbReference>
<dbReference type="VEuPathDB" id="TriTrypDB:TcCL_ESM00572"/>
<dbReference type="VEuPathDB" id="TriTrypDB:TCSYLVIO_004473"/>
<dbReference type="VEuPathDB" id="TriTrypDB:TCDM_00358"/>
<proteinExistence type="predicted"/>
<reference evidence="1" key="3">
    <citation type="submission" date="2020-04" db="EMBL/GenBank/DDBJ databases">
        <authorList>
            <person name="Diaz Viraque F."/>
        </authorList>
    </citation>
    <scope>NUCLEOTIDE SEQUENCE</scope>
    <source>
        <strain evidence="1">Berenice</strain>
    </source>
</reference>
<evidence type="ECO:0000313" key="4">
    <source>
        <dbReference type="Proteomes" id="UP000583944"/>
    </source>
</evidence>
<name>A0A2V2XD31_TRYCR</name>
<dbReference type="OrthoDB" id="273730at2759"/>
<reference evidence="1 4" key="2">
    <citation type="journal article" date="2019" name="Genome Biol. Evol.">
        <title>Nanopore Sequencing Significantly Improves Genome Assembly of the Protozoan Parasite Trypanosoma cruzi.</title>
        <authorList>
            <person name="Diaz-Viraque F."/>
            <person name="Pita S."/>
            <person name="Greif G."/>
            <person name="de Souza R.C.M."/>
            <person name="Iraola G."/>
            <person name="Robello C."/>
        </authorList>
    </citation>
    <scope>NUCLEOTIDE SEQUENCE [LARGE SCALE GENOMIC DNA]</scope>
    <source>
        <strain evidence="1 4">Berenice</strain>
    </source>
</reference>